<evidence type="ECO:0000259" key="2">
    <source>
        <dbReference type="Pfam" id="PF07853"/>
    </source>
</evidence>
<dbReference type="EMBL" id="JAOTEN010000005">
    <property type="protein sequence ID" value="MCU7615409.1"/>
    <property type="molecule type" value="Genomic_DNA"/>
</dbReference>
<keyword evidence="4" id="KW-1185">Reference proteome</keyword>
<keyword evidence="1" id="KW-1133">Transmembrane helix</keyword>
<feature type="transmembrane region" description="Helical" evidence="1">
    <location>
        <begin position="7"/>
        <end position="27"/>
    </location>
</feature>
<name>A0ABT2W269_9FLAO</name>
<reference evidence="4" key="1">
    <citation type="submission" date="2023-07" db="EMBL/GenBank/DDBJ databases">
        <title>Chryseobacterium sp. GMJ5 Genome sequencing and assembly.</title>
        <authorList>
            <person name="Jung Y."/>
        </authorList>
    </citation>
    <scope>NUCLEOTIDE SEQUENCE [LARGE SCALE GENOMIC DNA]</scope>
    <source>
        <strain evidence="4">GMJ5</strain>
    </source>
</reference>
<dbReference type="Pfam" id="PF07853">
    <property type="entry name" value="DUF1648"/>
    <property type="match status" value="1"/>
</dbReference>
<dbReference type="InterPro" id="IPR012867">
    <property type="entry name" value="DUF1648"/>
</dbReference>
<comment type="caution">
    <text evidence="3">The sequence shown here is derived from an EMBL/GenBank/DDBJ whole genome shotgun (WGS) entry which is preliminary data.</text>
</comment>
<proteinExistence type="predicted"/>
<evidence type="ECO:0000313" key="4">
    <source>
        <dbReference type="Proteomes" id="UP001208114"/>
    </source>
</evidence>
<feature type="transmembrane region" description="Helical" evidence="1">
    <location>
        <begin position="52"/>
        <end position="70"/>
    </location>
</feature>
<evidence type="ECO:0000256" key="1">
    <source>
        <dbReference type="SAM" id="Phobius"/>
    </source>
</evidence>
<accession>A0ABT2W269</accession>
<sequence>MVKLSSILLIFNSLILLFIWVFTAVNYTGLPETIPTHFTINGTVNGEGNKNSIWILPVISTFIFLMLVSIPKNPDSPLLNVPKSFRNTETLKLYMYSMLFPVMLLLGDTVMESILVSKGKLNTMTDAVFFILALLFGVFGISIFRMIKGSKAESFNN</sequence>
<feature type="transmembrane region" description="Helical" evidence="1">
    <location>
        <begin position="91"/>
        <end position="107"/>
    </location>
</feature>
<feature type="transmembrane region" description="Helical" evidence="1">
    <location>
        <begin position="127"/>
        <end position="147"/>
    </location>
</feature>
<feature type="domain" description="DUF1648" evidence="2">
    <location>
        <begin position="14"/>
        <end position="60"/>
    </location>
</feature>
<organism evidence="3 4">
    <name type="scientific">Chryseobacterium gilvum</name>
    <dbReference type="NCBI Taxonomy" id="2976534"/>
    <lineage>
        <taxon>Bacteria</taxon>
        <taxon>Pseudomonadati</taxon>
        <taxon>Bacteroidota</taxon>
        <taxon>Flavobacteriia</taxon>
        <taxon>Flavobacteriales</taxon>
        <taxon>Weeksellaceae</taxon>
        <taxon>Chryseobacterium group</taxon>
        <taxon>Chryseobacterium</taxon>
    </lineage>
</organism>
<evidence type="ECO:0000313" key="3">
    <source>
        <dbReference type="EMBL" id="MCU7615409.1"/>
    </source>
</evidence>
<dbReference type="Proteomes" id="UP001208114">
    <property type="component" value="Unassembled WGS sequence"/>
</dbReference>
<keyword evidence="1" id="KW-0472">Membrane</keyword>
<keyword evidence="1" id="KW-0812">Transmembrane</keyword>
<gene>
    <name evidence="3" type="ORF">N0B16_13260</name>
</gene>
<dbReference type="RefSeq" id="WP_262991431.1">
    <property type="nucleotide sequence ID" value="NZ_JAOTEN010000005.1"/>
</dbReference>
<protein>
    <submittedName>
        <fullName evidence="3">DUF1648 domain-containing protein</fullName>
    </submittedName>
</protein>